<dbReference type="Pfam" id="PF02080">
    <property type="entry name" value="TrkA_C"/>
    <property type="match status" value="1"/>
</dbReference>
<dbReference type="GO" id="GO:0008324">
    <property type="term" value="F:monoatomic cation transmembrane transporter activity"/>
    <property type="evidence" value="ECO:0007669"/>
    <property type="project" value="InterPro"/>
</dbReference>
<dbReference type="PANTHER" id="PTHR30445">
    <property type="entry name" value="K(+)_H(+) ANTIPORTER SUBUNIT KHTT"/>
    <property type="match status" value="1"/>
</dbReference>
<dbReference type="NCBIfam" id="TIGR01625">
    <property type="entry name" value="YidE_YbjL_dupl"/>
    <property type="match status" value="1"/>
</dbReference>
<evidence type="ECO:0000259" key="9">
    <source>
        <dbReference type="PROSITE" id="PS51202"/>
    </source>
</evidence>
<evidence type="ECO:0000256" key="3">
    <source>
        <dbReference type="ARBA" id="ARBA00022448"/>
    </source>
</evidence>
<keyword evidence="4" id="KW-1003">Cell membrane</keyword>
<dbReference type="PANTHER" id="PTHR30445:SF9">
    <property type="match status" value="1"/>
</dbReference>
<dbReference type="Gene3D" id="3.30.70.1450">
    <property type="entry name" value="Regulator of K+ conductance, C-terminal domain"/>
    <property type="match status" value="1"/>
</dbReference>
<keyword evidence="11" id="KW-1185">Reference proteome</keyword>
<organism evidence="10 11">
    <name type="scientific">Rhodovulum imhoffii</name>
    <dbReference type="NCBI Taxonomy" id="365340"/>
    <lineage>
        <taxon>Bacteria</taxon>
        <taxon>Pseudomonadati</taxon>
        <taxon>Pseudomonadota</taxon>
        <taxon>Alphaproteobacteria</taxon>
        <taxon>Rhodobacterales</taxon>
        <taxon>Paracoccaceae</taxon>
        <taxon>Rhodovulum</taxon>
    </lineage>
</organism>
<feature type="transmembrane region" description="Helical" evidence="8">
    <location>
        <begin position="144"/>
        <end position="171"/>
    </location>
</feature>
<evidence type="ECO:0000256" key="7">
    <source>
        <dbReference type="ARBA" id="ARBA00023136"/>
    </source>
</evidence>
<comment type="caution">
    <text evidence="10">The sequence shown here is derived from an EMBL/GenBank/DDBJ whole genome shotgun (WGS) entry which is preliminary data.</text>
</comment>
<evidence type="ECO:0000256" key="4">
    <source>
        <dbReference type="ARBA" id="ARBA00022475"/>
    </source>
</evidence>
<dbReference type="Proteomes" id="UP000243859">
    <property type="component" value="Unassembled WGS sequence"/>
</dbReference>
<dbReference type="OrthoDB" id="5166626at2"/>
<reference evidence="10 11" key="1">
    <citation type="submission" date="2018-04" db="EMBL/GenBank/DDBJ databases">
        <title>Genomic Encyclopedia of Archaeal and Bacterial Type Strains, Phase II (KMG-II): from individual species to whole genera.</title>
        <authorList>
            <person name="Goeker M."/>
        </authorList>
    </citation>
    <scope>NUCLEOTIDE SEQUENCE [LARGE SCALE GENOMIC DNA]</scope>
    <source>
        <strain evidence="10 11">DSM 18064</strain>
    </source>
</reference>
<dbReference type="InterPro" id="IPR050144">
    <property type="entry name" value="AAE_transporter"/>
</dbReference>
<accession>A0A2T5BL59</accession>
<dbReference type="Pfam" id="PF06826">
    <property type="entry name" value="Asp-Al_Ex"/>
    <property type="match status" value="2"/>
</dbReference>
<keyword evidence="5 8" id="KW-0812">Transmembrane</keyword>
<feature type="transmembrane region" description="Helical" evidence="8">
    <location>
        <begin position="111"/>
        <end position="132"/>
    </location>
</feature>
<evidence type="ECO:0000256" key="1">
    <source>
        <dbReference type="ARBA" id="ARBA00004651"/>
    </source>
</evidence>
<dbReference type="InterPro" id="IPR036721">
    <property type="entry name" value="RCK_C_sf"/>
</dbReference>
<evidence type="ECO:0000256" key="2">
    <source>
        <dbReference type="ARBA" id="ARBA00009854"/>
    </source>
</evidence>
<comment type="similarity">
    <text evidence="2">Belongs to the AAE transporter (TC 2.A.81) family.</text>
</comment>
<comment type="subcellular location">
    <subcellularLocation>
        <location evidence="1">Cell membrane</location>
        <topology evidence="1">Multi-pass membrane protein</topology>
    </subcellularLocation>
</comment>
<protein>
    <submittedName>
        <fullName evidence="10">Putative transport protein</fullName>
    </submittedName>
</protein>
<proteinExistence type="inferred from homology"/>
<name>A0A2T5BL59_9RHOB</name>
<keyword evidence="6 8" id="KW-1133">Transmembrane helix</keyword>
<feature type="transmembrane region" description="Helical" evidence="8">
    <location>
        <begin position="506"/>
        <end position="525"/>
    </location>
</feature>
<evidence type="ECO:0000313" key="11">
    <source>
        <dbReference type="Proteomes" id="UP000243859"/>
    </source>
</evidence>
<dbReference type="EMBL" id="QAAA01000037">
    <property type="protein sequence ID" value="PTM99696.1"/>
    <property type="molecule type" value="Genomic_DNA"/>
</dbReference>
<feature type="transmembrane region" description="Helical" evidence="8">
    <location>
        <begin position="212"/>
        <end position="235"/>
    </location>
</feature>
<evidence type="ECO:0000256" key="8">
    <source>
        <dbReference type="SAM" id="Phobius"/>
    </source>
</evidence>
<dbReference type="SUPFAM" id="SSF116726">
    <property type="entry name" value="TrkA C-terminal domain-like"/>
    <property type="match status" value="1"/>
</dbReference>
<dbReference type="PROSITE" id="PS51202">
    <property type="entry name" value="RCK_C"/>
    <property type="match status" value="1"/>
</dbReference>
<feature type="transmembrane region" description="Helical" evidence="8">
    <location>
        <begin position="537"/>
        <end position="560"/>
    </location>
</feature>
<feature type="domain" description="RCK C-terminal" evidence="9">
    <location>
        <begin position="351"/>
        <end position="435"/>
    </location>
</feature>
<feature type="transmembrane region" description="Helical" evidence="8">
    <location>
        <begin position="602"/>
        <end position="621"/>
    </location>
</feature>
<gene>
    <name evidence="10" type="ORF">C8N32_1372</name>
</gene>
<keyword evidence="3" id="KW-0813">Transport</keyword>
<dbReference type="AlphaFoldDB" id="A0A2T5BL59"/>
<feature type="transmembrane region" description="Helical" evidence="8">
    <location>
        <begin position="457"/>
        <end position="486"/>
    </location>
</feature>
<evidence type="ECO:0000256" key="6">
    <source>
        <dbReference type="ARBA" id="ARBA00022989"/>
    </source>
</evidence>
<dbReference type="InterPro" id="IPR006037">
    <property type="entry name" value="RCK_C"/>
</dbReference>
<keyword evidence="7 8" id="KW-0472">Membrane</keyword>
<feature type="transmembrane region" description="Helical" evidence="8">
    <location>
        <begin position="86"/>
        <end position="105"/>
    </location>
</feature>
<dbReference type="InterPro" id="IPR006512">
    <property type="entry name" value="YidE_YbjL"/>
</dbReference>
<evidence type="ECO:0000313" key="10">
    <source>
        <dbReference type="EMBL" id="PTM99696.1"/>
    </source>
</evidence>
<dbReference type="GO" id="GO:0006813">
    <property type="term" value="P:potassium ion transport"/>
    <property type="evidence" value="ECO:0007669"/>
    <property type="project" value="InterPro"/>
</dbReference>
<evidence type="ECO:0000256" key="5">
    <source>
        <dbReference type="ARBA" id="ARBA00022692"/>
    </source>
</evidence>
<sequence>MKRPIRGALLFLSAFATLFFISLAPVLAQEASDGGAPLAFFSPVIEQGIHGFFELLDKQKFLFLLLALSLGYPLGRASLKGISLGPTAGTLIVGILLALTAKLAYDITYSISGLVSTIFLLMFMYALGLKVGPQFFAGLRSGGMAFIVIGIVVWALNWIICVGGAAVAGLAPGYAPGIISGSYTITAIIGVATSAIQSGAYVPPEGMSAEQVGANIAAGYAVSYVLSSIGIILLIRYLPSMFGRDPIADAKRAEIEMSGGSSAPVPGASGSLTLGYSSSEIRAYRLEHKTLVGRSVKELFDKYPEAPILRVVREGEVIALQSNPVLQSGDVVAVRTDVHDLILSGAEVIGPEVDEPEARRVEIEAADIRVGKKGINGKTLREISHESGMGLQLRALFRQGNEVPFNDETKIYFGDVLRVVGPDSRVQAAADYLGGRAIVDTAVTEVSYMTGAMAVGYLFGLISITVGGIPIALGTSAGCLLAGIFVSYFRSRNPEFGGPVDEGARAFIQDIGLNMFVAVLAANVGPKIIQSFQGTTVIWIALIGTLGALVPPFVGFFVGFRFFKLNSVVSAGAATGARNSTPGLNAICAESQSNVAAVPYPITYALTTVLALLGGYIAMVIS</sequence>
<dbReference type="GO" id="GO:0005886">
    <property type="term" value="C:plasma membrane"/>
    <property type="evidence" value="ECO:0007669"/>
    <property type="project" value="UniProtKB-SubCell"/>
</dbReference>